<dbReference type="PANTHER" id="PTHR21338:SF0">
    <property type="entry name" value="LARGE RIBOSOMAL SUBUNIT PROTEIN ML41"/>
    <property type="match status" value="1"/>
</dbReference>
<keyword evidence="6" id="KW-0687">Ribonucleoprotein</keyword>
<proteinExistence type="inferred from homology"/>
<name>A0A315V743_GAMAF</name>
<keyword evidence="4" id="KW-0689">Ribosomal protein</keyword>
<evidence type="ECO:0000313" key="7">
    <source>
        <dbReference type="EMBL" id="PWA18483.1"/>
    </source>
</evidence>
<comment type="caution">
    <text evidence="7">The sequence shown here is derived from an EMBL/GenBank/DDBJ whole genome shotgun (WGS) entry which is preliminary data.</text>
</comment>
<evidence type="ECO:0000256" key="6">
    <source>
        <dbReference type="ARBA" id="ARBA00023274"/>
    </source>
</evidence>
<accession>A0A315V743</accession>
<evidence type="ECO:0000313" key="8">
    <source>
        <dbReference type="Proteomes" id="UP000250572"/>
    </source>
</evidence>
<keyword evidence="8" id="KW-1185">Reference proteome</keyword>
<comment type="similarity">
    <text evidence="2">Belongs to the mitochondrion-specific ribosomal protein mL41 family.</text>
</comment>
<dbReference type="PANTHER" id="PTHR21338">
    <property type="entry name" value="MITOCHONDRIAL RIBOSOMAL PROTEIN L41"/>
    <property type="match status" value="1"/>
</dbReference>
<organism evidence="7 8">
    <name type="scientific">Gambusia affinis</name>
    <name type="common">Western mosquitofish</name>
    <name type="synonym">Heterandria affinis</name>
    <dbReference type="NCBI Taxonomy" id="33528"/>
    <lineage>
        <taxon>Eukaryota</taxon>
        <taxon>Metazoa</taxon>
        <taxon>Chordata</taxon>
        <taxon>Craniata</taxon>
        <taxon>Vertebrata</taxon>
        <taxon>Euteleostomi</taxon>
        <taxon>Actinopterygii</taxon>
        <taxon>Neopterygii</taxon>
        <taxon>Teleostei</taxon>
        <taxon>Neoteleostei</taxon>
        <taxon>Acanthomorphata</taxon>
        <taxon>Ovalentaria</taxon>
        <taxon>Atherinomorphae</taxon>
        <taxon>Cyprinodontiformes</taxon>
        <taxon>Poeciliidae</taxon>
        <taxon>Poeciliinae</taxon>
        <taxon>Gambusia</taxon>
    </lineage>
</organism>
<evidence type="ECO:0000256" key="4">
    <source>
        <dbReference type="ARBA" id="ARBA00022980"/>
    </source>
</evidence>
<evidence type="ECO:0000256" key="3">
    <source>
        <dbReference type="ARBA" id="ARBA00022946"/>
    </source>
</evidence>
<keyword evidence="3" id="KW-0809">Transit peptide</keyword>
<reference evidence="7 8" key="1">
    <citation type="journal article" date="2018" name="G3 (Bethesda)">
        <title>A High-Quality Reference Genome for the Invasive Mosquitofish Gambusia affinis Using a Chicago Library.</title>
        <authorList>
            <person name="Hoffberg S.L."/>
            <person name="Troendle N.J."/>
            <person name="Glenn T.C."/>
            <person name="Mahmud O."/>
            <person name="Louha S."/>
            <person name="Chalopin D."/>
            <person name="Bennetzen J.L."/>
            <person name="Mauricio R."/>
        </authorList>
    </citation>
    <scope>NUCLEOTIDE SEQUENCE [LARGE SCALE GENOMIC DNA]</scope>
    <source>
        <strain evidence="7">NE01/NJP1002.9</strain>
        <tissue evidence="7">Muscle</tissue>
    </source>
</reference>
<dbReference type="GO" id="GO:0006412">
    <property type="term" value="P:translation"/>
    <property type="evidence" value="ECO:0007669"/>
    <property type="project" value="TreeGrafter"/>
</dbReference>
<protein>
    <submittedName>
        <fullName evidence="7">Uncharacterized protein</fullName>
    </submittedName>
</protein>
<dbReference type="Proteomes" id="UP000250572">
    <property type="component" value="Unassembled WGS sequence"/>
</dbReference>
<keyword evidence="5" id="KW-0496">Mitochondrion</keyword>
<dbReference type="GO" id="GO:0003735">
    <property type="term" value="F:structural constituent of ribosome"/>
    <property type="evidence" value="ECO:0007669"/>
    <property type="project" value="InterPro"/>
</dbReference>
<sequence length="346" mass="37286">MGVLSTLMRGLVRGADRMSEFTSKRGPRTLNKGRCCRPAGLKLPNRKFLLVRAMIPEFVVPHLEGFKLKPYVSYRSPIGTEPPLTAQSLFEQVVAPQITRDFNKVRGVYGMHGCSSVTVGGAPVGTFLESSPSATHAACGHRTVTDRPDPGWGPAPQQDCRGAVHSPLECTDLRRPPGTCRSWQLETRTECASVLCSERGFPLVLWQEGSAARGPPGTAWTSLLAVEDVEVIMHAGSQQQVVMAGMPLQSPHPASHSALPEGLPHVPAVPQQDLLIIAAEGQYRSTITRQPNTTQHPAGGCSFKDEDTDLPVARIRLTGNGEGEVGRHVANVVGSGNRTRDSRVED</sequence>
<dbReference type="Pfam" id="PF09809">
    <property type="entry name" value="MRP-L27"/>
    <property type="match status" value="1"/>
</dbReference>
<evidence type="ECO:0000256" key="2">
    <source>
        <dbReference type="ARBA" id="ARBA00010152"/>
    </source>
</evidence>
<dbReference type="AlphaFoldDB" id="A0A315V743"/>
<evidence type="ECO:0000256" key="5">
    <source>
        <dbReference type="ARBA" id="ARBA00023128"/>
    </source>
</evidence>
<dbReference type="InterPro" id="IPR019189">
    <property type="entry name" value="Ribosomal_mL41"/>
</dbReference>
<dbReference type="GO" id="GO:0005762">
    <property type="term" value="C:mitochondrial large ribosomal subunit"/>
    <property type="evidence" value="ECO:0007669"/>
    <property type="project" value="InterPro"/>
</dbReference>
<dbReference type="EMBL" id="NHOQ01002301">
    <property type="protein sequence ID" value="PWA18483.1"/>
    <property type="molecule type" value="Genomic_DNA"/>
</dbReference>
<dbReference type="STRING" id="33528.ENSGAFP00000020671"/>
<comment type="subcellular location">
    <subcellularLocation>
        <location evidence="1">Mitochondrion</location>
    </subcellularLocation>
</comment>
<gene>
    <name evidence="7" type="ORF">CCH79_00009958</name>
</gene>
<evidence type="ECO:0000256" key="1">
    <source>
        <dbReference type="ARBA" id="ARBA00004173"/>
    </source>
</evidence>